<proteinExistence type="predicted"/>
<dbReference type="PROSITE" id="PS01124">
    <property type="entry name" value="HTH_ARAC_FAMILY_2"/>
    <property type="match status" value="1"/>
</dbReference>
<accession>A0ABU0IAM4</accession>
<dbReference type="PANTHER" id="PTHR43280">
    <property type="entry name" value="ARAC-FAMILY TRANSCRIPTIONAL REGULATOR"/>
    <property type="match status" value="1"/>
</dbReference>
<gene>
    <name evidence="7" type="ORF">QO005_000656</name>
</gene>
<dbReference type="EMBL" id="JAUSWH010000001">
    <property type="protein sequence ID" value="MDQ0454341.1"/>
    <property type="molecule type" value="Genomic_DNA"/>
</dbReference>
<keyword evidence="3" id="KW-0804">Transcription</keyword>
<feature type="transmembrane region" description="Helical" evidence="5">
    <location>
        <begin position="64"/>
        <end position="84"/>
    </location>
</feature>
<feature type="transmembrane region" description="Helical" evidence="5">
    <location>
        <begin position="191"/>
        <end position="211"/>
    </location>
</feature>
<dbReference type="RefSeq" id="WP_307156519.1">
    <property type="nucleotide sequence ID" value="NZ_JAUSWH010000001.1"/>
</dbReference>
<feature type="transmembrane region" description="Helical" evidence="5">
    <location>
        <begin position="6"/>
        <end position="22"/>
    </location>
</feature>
<protein>
    <submittedName>
        <fullName evidence="7">AraC-like DNA-binding protein</fullName>
    </submittedName>
</protein>
<feature type="transmembrane region" description="Helical" evidence="5">
    <location>
        <begin position="96"/>
        <end position="114"/>
    </location>
</feature>
<evidence type="ECO:0000256" key="4">
    <source>
        <dbReference type="SAM" id="MobiDB-lite"/>
    </source>
</evidence>
<dbReference type="SMART" id="SM00342">
    <property type="entry name" value="HTH_ARAC"/>
    <property type="match status" value="1"/>
</dbReference>
<evidence type="ECO:0000256" key="2">
    <source>
        <dbReference type="ARBA" id="ARBA00023125"/>
    </source>
</evidence>
<dbReference type="InterPro" id="IPR018062">
    <property type="entry name" value="HTH_AraC-typ_CS"/>
</dbReference>
<feature type="transmembrane region" description="Helical" evidence="5">
    <location>
        <begin position="159"/>
        <end position="179"/>
    </location>
</feature>
<keyword evidence="5" id="KW-1133">Transmembrane helix</keyword>
<evidence type="ECO:0000256" key="5">
    <source>
        <dbReference type="SAM" id="Phobius"/>
    </source>
</evidence>
<evidence type="ECO:0000313" key="7">
    <source>
        <dbReference type="EMBL" id="MDQ0454341.1"/>
    </source>
</evidence>
<keyword evidence="5" id="KW-0472">Membrane</keyword>
<dbReference type="SUPFAM" id="SSF46689">
    <property type="entry name" value="Homeodomain-like"/>
    <property type="match status" value="1"/>
</dbReference>
<keyword evidence="1" id="KW-0805">Transcription regulation</keyword>
<evidence type="ECO:0000259" key="6">
    <source>
        <dbReference type="PROSITE" id="PS01124"/>
    </source>
</evidence>
<dbReference type="Pfam" id="PF12833">
    <property type="entry name" value="HTH_18"/>
    <property type="match status" value="1"/>
</dbReference>
<dbReference type="InterPro" id="IPR009057">
    <property type="entry name" value="Homeodomain-like_sf"/>
</dbReference>
<dbReference type="PROSITE" id="PS00041">
    <property type="entry name" value="HTH_ARAC_FAMILY_1"/>
    <property type="match status" value="1"/>
</dbReference>
<feature type="region of interest" description="Disordered" evidence="4">
    <location>
        <begin position="214"/>
        <end position="235"/>
    </location>
</feature>
<comment type="caution">
    <text evidence="7">The sequence shown here is derived from an EMBL/GenBank/DDBJ whole genome shotgun (WGS) entry which is preliminary data.</text>
</comment>
<dbReference type="PANTHER" id="PTHR43280:SF29">
    <property type="entry name" value="ARAC-FAMILY TRANSCRIPTIONAL REGULATOR"/>
    <property type="match status" value="1"/>
</dbReference>
<dbReference type="Proteomes" id="UP001235269">
    <property type="component" value="Unassembled WGS sequence"/>
</dbReference>
<keyword evidence="2" id="KW-0238">DNA-binding</keyword>
<evidence type="ECO:0000313" key="8">
    <source>
        <dbReference type="Proteomes" id="UP001235269"/>
    </source>
</evidence>
<dbReference type="InterPro" id="IPR018060">
    <property type="entry name" value="HTH_AraC"/>
</dbReference>
<sequence length="360" mass="39147">MLFLPVSFFAAFLLATFLLRLLRREEEGRPALPFLVLLAVMVGQLVLVGLRWGYGVTAVMRPMAVMASVIPPLAYLAFSSLAAAPPRLTLLPRRRFSRLVHALPPLLVLVLNILETGPIDAVLILTFAGYGAALLWLARLGPDGLSASRLDGALRSFRALQWTGLTLIASAISDILISLDFAFGTGSHAPAVITAFSTAVLLALGYAASLVEATPQEEPASETPPQPLTERSATEEETRIAEALEVLMREKQLYRDADLNLTRLARRLGLPVRAVSNAVNRVHGMSVSHYVNTYRVEDACRLLATSDAPVTRIALDSGFMTKSNFNREFLRVTGMSPSVWRGQKMQRPVVSDGSLKLDSA</sequence>
<name>A0ABU0IAM4_9HYPH</name>
<reference evidence="7 8" key="1">
    <citation type="submission" date="2023-07" db="EMBL/GenBank/DDBJ databases">
        <title>Genomic Encyclopedia of Type Strains, Phase IV (KMG-IV): sequencing the most valuable type-strain genomes for metagenomic binning, comparative biology and taxonomic classification.</title>
        <authorList>
            <person name="Goeker M."/>
        </authorList>
    </citation>
    <scope>NUCLEOTIDE SEQUENCE [LARGE SCALE GENOMIC DNA]</scope>
    <source>
        <strain evidence="7 8">DSM 100301</strain>
    </source>
</reference>
<organism evidence="7 8">
    <name type="scientific">Rhizobium paknamense</name>
    <dbReference type="NCBI Taxonomy" id="1206817"/>
    <lineage>
        <taxon>Bacteria</taxon>
        <taxon>Pseudomonadati</taxon>
        <taxon>Pseudomonadota</taxon>
        <taxon>Alphaproteobacteria</taxon>
        <taxon>Hyphomicrobiales</taxon>
        <taxon>Rhizobiaceae</taxon>
        <taxon>Rhizobium/Agrobacterium group</taxon>
        <taxon>Rhizobium</taxon>
    </lineage>
</organism>
<evidence type="ECO:0000256" key="1">
    <source>
        <dbReference type="ARBA" id="ARBA00023015"/>
    </source>
</evidence>
<keyword evidence="5" id="KW-0812">Transmembrane</keyword>
<feature type="transmembrane region" description="Helical" evidence="5">
    <location>
        <begin position="34"/>
        <end position="52"/>
    </location>
</feature>
<dbReference type="Gene3D" id="1.10.10.60">
    <property type="entry name" value="Homeodomain-like"/>
    <property type="match status" value="1"/>
</dbReference>
<keyword evidence="8" id="KW-1185">Reference proteome</keyword>
<feature type="domain" description="HTH araC/xylS-type" evidence="6">
    <location>
        <begin position="238"/>
        <end position="343"/>
    </location>
</feature>
<evidence type="ECO:0000256" key="3">
    <source>
        <dbReference type="ARBA" id="ARBA00023163"/>
    </source>
</evidence>
<feature type="transmembrane region" description="Helical" evidence="5">
    <location>
        <begin position="120"/>
        <end position="138"/>
    </location>
</feature>